<dbReference type="RefSeq" id="WP_111647281.1">
    <property type="nucleotide sequence ID" value="NZ_JACHWI010000001.1"/>
</dbReference>
<evidence type="ECO:0000313" key="2">
    <source>
        <dbReference type="Proteomes" id="UP000249341"/>
    </source>
</evidence>
<gene>
    <name evidence="1" type="ORF">B0I29_101677</name>
</gene>
<comment type="caution">
    <text evidence="1">The sequence shown here is derived from an EMBL/GenBank/DDBJ whole genome shotgun (WGS) entry which is preliminary data.</text>
</comment>
<dbReference type="SUPFAM" id="SSF53335">
    <property type="entry name" value="S-adenosyl-L-methionine-dependent methyltransferases"/>
    <property type="match status" value="1"/>
</dbReference>
<keyword evidence="2" id="KW-1185">Reference proteome</keyword>
<organism evidence="1 2">
    <name type="scientific">Actinoplanes lutulentus</name>
    <dbReference type="NCBI Taxonomy" id="1287878"/>
    <lineage>
        <taxon>Bacteria</taxon>
        <taxon>Bacillati</taxon>
        <taxon>Actinomycetota</taxon>
        <taxon>Actinomycetes</taxon>
        <taxon>Micromonosporales</taxon>
        <taxon>Micromonosporaceae</taxon>
        <taxon>Actinoplanes</taxon>
    </lineage>
</organism>
<dbReference type="EMBL" id="QLMJ01000001">
    <property type="protein sequence ID" value="RAK43546.1"/>
    <property type="molecule type" value="Genomic_DNA"/>
</dbReference>
<evidence type="ECO:0008006" key="3">
    <source>
        <dbReference type="Google" id="ProtNLM"/>
    </source>
</evidence>
<evidence type="ECO:0000313" key="1">
    <source>
        <dbReference type="EMBL" id="RAK43546.1"/>
    </source>
</evidence>
<protein>
    <recommendedName>
        <fullName evidence="3">Methyltransferase family protein</fullName>
    </recommendedName>
</protein>
<sequence>MIPLLLGGEMPHWSDTDPAGGAALATLAAAARGHTLIVGPHSFPLIDAVQSRQVTVLVRGVPDAEALAARYASRAGFEVCCGSVAKLAAVPAYDTVLALDGLDRTGTTESDGLTWADGLAALLAVLRPGGQLLLGCENPAGLHRLLALSEEPGSGDWAAGDRGAPAGLPQLRERIVGAGMSVLRDYAAYPSPRSPRLLASSAALADRSLHGFFSGALRRAGTPEGPVLADPRPVAVQMLNSDLAADLAPGWFVLAAKGGQATLPEVVLATESGPIHHLNRTSQGWIQQATNPDAPSPVPTGRNLLDAPSPVPIGWNLLDALLDAARGRDLPALRALLTAWQGGELAGIDADEIVVDGDGRLHDLGLGESQDPGPALRHFIEAAPGDLAELIEAMAGIEAAAGGAAIRPGVEAFREVAAAHDRLARELGEARTTINWYEERLAARDTELARAYRIIALLKGTVPGRAATAVRGALRTGKKAARTALHQIRKS</sequence>
<dbReference type="AlphaFoldDB" id="A0A327ZMM0"/>
<name>A0A327ZMM0_9ACTN</name>
<reference evidence="1 2" key="1">
    <citation type="submission" date="2018-06" db="EMBL/GenBank/DDBJ databases">
        <title>Genomic Encyclopedia of Type Strains, Phase III (KMG-III): the genomes of soil and plant-associated and newly described type strains.</title>
        <authorList>
            <person name="Whitman W."/>
        </authorList>
    </citation>
    <scope>NUCLEOTIDE SEQUENCE [LARGE SCALE GENOMIC DNA]</scope>
    <source>
        <strain evidence="1 2">CGMCC 4.7090</strain>
    </source>
</reference>
<dbReference type="InterPro" id="IPR029063">
    <property type="entry name" value="SAM-dependent_MTases_sf"/>
</dbReference>
<dbReference type="Gene3D" id="3.40.50.150">
    <property type="entry name" value="Vaccinia Virus protein VP39"/>
    <property type="match status" value="1"/>
</dbReference>
<accession>A0A327ZMM0</accession>
<dbReference type="OrthoDB" id="3755682at2"/>
<proteinExistence type="predicted"/>
<dbReference type="Proteomes" id="UP000249341">
    <property type="component" value="Unassembled WGS sequence"/>
</dbReference>